<dbReference type="RefSeq" id="WP_290310579.1">
    <property type="nucleotide sequence ID" value="NZ_JAUFQC010000001.1"/>
</dbReference>
<organism evidence="1 2">
    <name type="scientific">Vibrio ostreicida</name>
    <dbReference type="NCBI Taxonomy" id="526588"/>
    <lineage>
        <taxon>Bacteria</taxon>
        <taxon>Pseudomonadati</taxon>
        <taxon>Pseudomonadota</taxon>
        <taxon>Gammaproteobacteria</taxon>
        <taxon>Vibrionales</taxon>
        <taxon>Vibrionaceae</taxon>
        <taxon>Vibrio</taxon>
    </lineage>
</organism>
<name>A0ABT8BR21_9VIBR</name>
<comment type="caution">
    <text evidence="1">The sequence shown here is derived from an EMBL/GenBank/DDBJ whole genome shotgun (WGS) entry which is preliminary data.</text>
</comment>
<keyword evidence="2" id="KW-1185">Reference proteome</keyword>
<dbReference type="Proteomes" id="UP001238540">
    <property type="component" value="Unassembled WGS sequence"/>
</dbReference>
<protein>
    <submittedName>
        <fullName evidence="1">Uncharacterized protein</fullName>
    </submittedName>
</protein>
<dbReference type="EMBL" id="JAUFQC010000001">
    <property type="protein sequence ID" value="MDN3608572.1"/>
    <property type="molecule type" value="Genomic_DNA"/>
</dbReference>
<evidence type="ECO:0000313" key="2">
    <source>
        <dbReference type="Proteomes" id="UP001238540"/>
    </source>
</evidence>
<evidence type="ECO:0000313" key="1">
    <source>
        <dbReference type="EMBL" id="MDN3608572.1"/>
    </source>
</evidence>
<gene>
    <name evidence="1" type="ORF">QWZ16_02105</name>
</gene>
<accession>A0ABT8BR21</accession>
<reference evidence="2" key="1">
    <citation type="journal article" date="2019" name="Int. J. Syst. Evol. Microbiol.">
        <title>The Global Catalogue of Microorganisms (GCM) 10K type strain sequencing project: providing services to taxonomists for standard genome sequencing and annotation.</title>
        <authorList>
            <consortium name="The Broad Institute Genomics Platform"/>
            <consortium name="The Broad Institute Genome Sequencing Center for Infectious Disease"/>
            <person name="Wu L."/>
            <person name="Ma J."/>
        </authorList>
    </citation>
    <scope>NUCLEOTIDE SEQUENCE [LARGE SCALE GENOMIC DNA]</scope>
    <source>
        <strain evidence="2">CECT 7398</strain>
    </source>
</reference>
<sequence>METLSPEHRSGLFFARLKRVCHVFIKRCLECLFGAKTSDNNTNRLFWEAGVQSVMNPNIGGRRVGGPLLDLKLSSPASRVLL</sequence>
<proteinExistence type="predicted"/>